<dbReference type="Pfam" id="PF13302">
    <property type="entry name" value="Acetyltransf_3"/>
    <property type="match status" value="1"/>
</dbReference>
<reference evidence="2 3" key="1">
    <citation type="submission" date="2014-07" db="EMBL/GenBank/DDBJ databases">
        <title>Draft genome of Clostridium sulfidigenes 113A isolated from sediments associated with methane hydrate from Krishna Godavari basin.</title>
        <authorList>
            <person name="Honkalas V.S."/>
            <person name="Dabir A.P."/>
            <person name="Arora P."/>
            <person name="Dhakephalkar P.K."/>
        </authorList>
    </citation>
    <scope>NUCLEOTIDE SEQUENCE [LARGE SCALE GENOMIC DNA]</scope>
    <source>
        <strain evidence="2 3">113A</strain>
    </source>
</reference>
<accession>A0A084J9T6</accession>
<dbReference type="eggNOG" id="COG1670">
    <property type="taxonomic scope" value="Bacteria"/>
</dbReference>
<dbReference type="PROSITE" id="PS51186">
    <property type="entry name" value="GNAT"/>
    <property type="match status" value="1"/>
</dbReference>
<dbReference type="CDD" id="cd04301">
    <property type="entry name" value="NAT_SF"/>
    <property type="match status" value="1"/>
</dbReference>
<evidence type="ECO:0000313" key="3">
    <source>
        <dbReference type="Proteomes" id="UP000028542"/>
    </source>
</evidence>
<evidence type="ECO:0000313" key="2">
    <source>
        <dbReference type="EMBL" id="KEZ85720.1"/>
    </source>
</evidence>
<proteinExistence type="predicted"/>
<dbReference type="AlphaFoldDB" id="A0A084J9T6"/>
<dbReference type="EMBL" id="JPMD01000031">
    <property type="protein sequence ID" value="KEZ85720.1"/>
    <property type="molecule type" value="Genomic_DNA"/>
</dbReference>
<dbReference type="SUPFAM" id="SSF55729">
    <property type="entry name" value="Acyl-CoA N-acyltransferases (Nat)"/>
    <property type="match status" value="1"/>
</dbReference>
<dbReference type="InterPro" id="IPR016181">
    <property type="entry name" value="Acyl_CoA_acyltransferase"/>
</dbReference>
<dbReference type="PANTHER" id="PTHR43415">
    <property type="entry name" value="SPERMIDINE N(1)-ACETYLTRANSFERASE"/>
    <property type="match status" value="1"/>
</dbReference>
<comment type="caution">
    <text evidence="2">The sequence shown here is derived from an EMBL/GenBank/DDBJ whole genome shotgun (WGS) entry which is preliminary data.</text>
</comment>
<keyword evidence="3" id="KW-1185">Reference proteome</keyword>
<feature type="domain" description="N-acetyltransferase" evidence="1">
    <location>
        <begin position="12"/>
        <end position="174"/>
    </location>
</feature>
<dbReference type="STRING" id="318464.IO99_13020"/>
<sequence>MKFLKKLVGDKCYLSPVDDILADKVAQWSNDLRVSIRTGDISDMITVDAQREYLNGMNERGYAFYIVDSENDEAIGIIRLMRISHIHKNAVLGMFIGDSNHRNKGIGTEATKLILDFAFNVINLRNIMIETFSFNERAINLCKKIGFKEIGRRRNSIIYGNNEFDEVFMDILNTDFHESIICEALK</sequence>
<evidence type="ECO:0000259" key="1">
    <source>
        <dbReference type="PROSITE" id="PS51186"/>
    </source>
</evidence>
<organism evidence="2 3">
    <name type="scientific">Clostridium sulfidigenes</name>
    <dbReference type="NCBI Taxonomy" id="318464"/>
    <lineage>
        <taxon>Bacteria</taxon>
        <taxon>Bacillati</taxon>
        <taxon>Bacillota</taxon>
        <taxon>Clostridia</taxon>
        <taxon>Eubacteriales</taxon>
        <taxon>Clostridiaceae</taxon>
        <taxon>Clostridium</taxon>
    </lineage>
</organism>
<dbReference type="PANTHER" id="PTHR43415:SF3">
    <property type="entry name" value="GNAT-FAMILY ACETYLTRANSFERASE"/>
    <property type="match status" value="1"/>
</dbReference>
<protein>
    <recommendedName>
        <fullName evidence="1">N-acetyltransferase domain-containing protein</fullName>
    </recommendedName>
</protein>
<name>A0A084J9T6_9CLOT</name>
<dbReference type="InterPro" id="IPR000182">
    <property type="entry name" value="GNAT_dom"/>
</dbReference>
<dbReference type="Proteomes" id="UP000028542">
    <property type="component" value="Unassembled WGS sequence"/>
</dbReference>
<gene>
    <name evidence="2" type="ORF">IO99_13020</name>
</gene>
<dbReference type="GO" id="GO:0016747">
    <property type="term" value="F:acyltransferase activity, transferring groups other than amino-acyl groups"/>
    <property type="evidence" value="ECO:0007669"/>
    <property type="project" value="InterPro"/>
</dbReference>
<dbReference type="Gene3D" id="3.40.630.30">
    <property type="match status" value="1"/>
</dbReference>